<feature type="DNA-binding region" description="H-T-H motif" evidence="4">
    <location>
        <begin position="34"/>
        <end position="53"/>
    </location>
</feature>
<sequence>MRYCAAVRQDAQRSRERVLAAAREVYAELGVEAPLDVIARRAGVGNATLYRRFPDRSSLIEEVFRDGLAATAELGESARAAEDPMAGLTGYLEHVFAGLAVDRGVTDLMTTRLAGVPALERLHAHNAETIGILLARCRERGLVRGDVSVEDVLFGLAALGRAVPAAEAALPGSWRRFLALFVDGLRAAAGRDGGGLPGAPYDGPRLTDALAALHVTPRTTPKGPGPRQSVERRAIP</sequence>
<evidence type="ECO:0000256" key="2">
    <source>
        <dbReference type="ARBA" id="ARBA00023125"/>
    </source>
</evidence>
<feature type="region of interest" description="Disordered" evidence="5">
    <location>
        <begin position="216"/>
        <end position="236"/>
    </location>
</feature>
<reference evidence="7" key="1">
    <citation type="submission" date="2021-03" db="EMBL/GenBank/DDBJ databases">
        <title>Whole genome sequence of Streptomyces bomunensis MMS17-BM035.</title>
        <authorList>
            <person name="Lee J.H."/>
        </authorList>
    </citation>
    <scope>NUCLEOTIDE SEQUENCE</scope>
    <source>
        <strain evidence="7">MMS17-BM035</strain>
    </source>
</reference>
<dbReference type="InterPro" id="IPR036271">
    <property type="entry name" value="Tet_transcr_reg_TetR-rel_C_sf"/>
</dbReference>
<dbReference type="GO" id="GO:0000976">
    <property type="term" value="F:transcription cis-regulatory region binding"/>
    <property type="evidence" value="ECO:0007669"/>
    <property type="project" value="TreeGrafter"/>
</dbReference>
<dbReference type="AlphaFoldDB" id="A0A940M872"/>
<dbReference type="SUPFAM" id="SSF48498">
    <property type="entry name" value="Tetracyclin repressor-like, C-terminal domain"/>
    <property type="match status" value="1"/>
</dbReference>
<dbReference type="PROSITE" id="PS50977">
    <property type="entry name" value="HTH_TETR_2"/>
    <property type="match status" value="1"/>
</dbReference>
<evidence type="ECO:0000259" key="6">
    <source>
        <dbReference type="PROSITE" id="PS50977"/>
    </source>
</evidence>
<comment type="caution">
    <text evidence="7">The sequence shown here is derived from an EMBL/GenBank/DDBJ whole genome shotgun (WGS) entry which is preliminary data.</text>
</comment>
<gene>
    <name evidence="7" type="ORF">JFN87_01505</name>
</gene>
<feature type="domain" description="HTH tetR-type" evidence="6">
    <location>
        <begin position="12"/>
        <end position="71"/>
    </location>
</feature>
<protein>
    <submittedName>
        <fullName evidence="7">TetR/AcrR family transcriptional regulator</fullName>
    </submittedName>
</protein>
<keyword evidence="8" id="KW-1185">Reference proteome</keyword>
<evidence type="ECO:0000256" key="3">
    <source>
        <dbReference type="ARBA" id="ARBA00023163"/>
    </source>
</evidence>
<dbReference type="InterPro" id="IPR049445">
    <property type="entry name" value="TetR_SbtR-like_C"/>
</dbReference>
<dbReference type="GO" id="GO:0003700">
    <property type="term" value="F:DNA-binding transcription factor activity"/>
    <property type="evidence" value="ECO:0007669"/>
    <property type="project" value="TreeGrafter"/>
</dbReference>
<organism evidence="7 8">
    <name type="scientific">Streptomyces montanisoli</name>
    <dbReference type="NCBI Taxonomy" id="2798581"/>
    <lineage>
        <taxon>Bacteria</taxon>
        <taxon>Bacillati</taxon>
        <taxon>Actinomycetota</taxon>
        <taxon>Actinomycetes</taxon>
        <taxon>Kitasatosporales</taxon>
        <taxon>Streptomycetaceae</taxon>
        <taxon>Streptomyces</taxon>
    </lineage>
</organism>
<dbReference type="PRINTS" id="PR00455">
    <property type="entry name" value="HTHTETR"/>
</dbReference>
<dbReference type="EMBL" id="JAGIQL010000003">
    <property type="protein sequence ID" value="MBP0456178.1"/>
    <property type="molecule type" value="Genomic_DNA"/>
</dbReference>
<evidence type="ECO:0000313" key="8">
    <source>
        <dbReference type="Proteomes" id="UP000670475"/>
    </source>
</evidence>
<dbReference type="Proteomes" id="UP000670475">
    <property type="component" value="Unassembled WGS sequence"/>
</dbReference>
<keyword evidence="2 4" id="KW-0238">DNA-binding</keyword>
<dbReference type="Gene3D" id="1.10.357.10">
    <property type="entry name" value="Tetracycline Repressor, domain 2"/>
    <property type="match status" value="1"/>
</dbReference>
<evidence type="ECO:0000256" key="5">
    <source>
        <dbReference type="SAM" id="MobiDB-lite"/>
    </source>
</evidence>
<dbReference type="InterPro" id="IPR009057">
    <property type="entry name" value="Homeodomain-like_sf"/>
</dbReference>
<keyword evidence="3" id="KW-0804">Transcription</keyword>
<proteinExistence type="predicted"/>
<evidence type="ECO:0000313" key="7">
    <source>
        <dbReference type="EMBL" id="MBP0456178.1"/>
    </source>
</evidence>
<dbReference type="SUPFAM" id="SSF46689">
    <property type="entry name" value="Homeodomain-like"/>
    <property type="match status" value="1"/>
</dbReference>
<dbReference type="Pfam" id="PF21597">
    <property type="entry name" value="TetR_C_43"/>
    <property type="match status" value="1"/>
</dbReference>
<accession>A0A940M872</accession>
<feature type="compositionally biased region" description="Low complexity" evidence="5">
    <location>
        <begin position="216"/>
        <end position="227"/>
    </location>
</feature>
<dbReference type="PANTHER" id="PTHR30055">
    <property type="entry name" value="HTH-TYPE TRANSCRIPTIONAL REGULATOR RUTR"/>
    <property type="match status" value="1"/>
</dbReference>
<name>A0A940M872_9ACTN</name>
<dbReference type="InterPro" id="IPR001647">
    <property type="entry name" value="HTH_TetR"/>
</dbReference>
<keyword evidence="1" id="KW-0805">Transcription regulation</keyword>
<dbReference type="Pfam" id="PF00440">
    <property type="entry name" value="TetR_N"/>
    <property type="match status" value="1"/>
</dbReference>
<evidence type="ECO:0000256" key="4">
    <source>
        <dbReference type="PROSITE-ProRule" id="PRU00335"/>
    </source>
</evidence>
<evidence type="ECO:0000256" key="1">
    <source>
        <dbReference type="ARBA" id="ARBA00023015"/>
    </source>
</evidence>
<dbReference type="InterPro" id="IPR050109">
    <property type="entry name" value="HTH-type_TetR-like_transc_reg"/>
</dbReference>
<dbReference type="PANTHER" id="PTHR30055:SF234">
    <property type="entry name" value="HTH-TYPE TRANSCRIPTIONAL REGULATOR BETI"/>
    <property type="match status" value="1"/>
</dbReference>